<gene>
    <name evidence="4" type="ORF">ACFQ0V_10585</name>
</gene>
<proteinExistence type="inferred from homology"/>
<dbReference type="Proteomes" id="UP001596976">
    <property type="component" value="Unassembled WGS sequence"/>
</dbReference>
<evidence type="ECO:0000313" key="4">
    <source>
        <dbReference type="EMBL" id="MFD0944187.1"/>
    </source>
</evidence>
<reference evidence="5" key="1">
    <citation type="journal article" date="2019" name="Int. J. Syst. Evol. Microbiol.">
        <title>The Global Catalogue of Microorganisms (GCM) 10K type strain sequencing project: providing services to taxonomists for standard genome sequencing and annotation.</title>
        <authorList>
            <consortium name="The Broad Institute Genomics Platform"/>
            <consortium name="The Broad Institute Genome Sequencing Center for Infectious Disease"/>
            <person name="Wu L."/>
            <person name="Ma J."/>
        </authorList>
    </citation>
    <scope>NUCLEOTIDE SEQUENCE [LARGE SCALE GENOMIC DNA]</scope>
    <source>
        <strain evidence="5">CCUG 63563</strain>
    </source>
</reference>
<dbReference type="EMBL" id="JBHTJF010000034">
    <property type="protein sequence ID" value="MFD0944187.1"/>
    <property type="molecule type" value="Genomic_DNA"/>
</dbReference>
<name>A0ABW3GZ90_9BACL</name>
<dbReference type="SUPFAM" id="SSF55031">
    <property type="entry name" value="Bacterial exopeptidase dimerisation domain"/>
    <property type="match status" value="1"/>
</dbReference>
<dbReference type="Pfam" id="PF01546">
    <property type="entry name" value="Peptidase_M20"/>
    <property type="match status" value="1"/>
</dbReference>
<dbReference type="InterPro" id="IPR011650">
    <property type="entry name" value="Peptidase_M20_dimer"/>
</dbReference>
<dbReference type="NCBIfam" id="NF006771">
    <property type="entry name" value="PRK09290.1-5"/>
    <property type="match status" value="1"/>
</dbReference>
<dbReference type="SUPFAM" id="SSF53187">
    <property type="entry name" value="Zn-dependent exopeptidases"/>
    <property type="match status" value="1"/>
</dbReference>
<comment type="similarity">
    <text evidence="1">Belongs to the peptidase M20 family.</text>
</comment>
<keyword evidence="5" id="KW-1185">Reference proteome</keyword>
<keyword evidence="2" id="KW-0378">Hydrolase</keyword>
<dbReference type="CDD" id="cd03884">
    <property type="entry name" value="M20_bAS"/>
    <property type="match status" value="1"/>
</dbReference>
<dbReference type="RefSeq" id="WP_381013172.1">
    <property type="nucleotide sequence ID" value="NZ_JBHTJF010000034.1"/>
</dbReference>
<dbReference type="PANTHER" id="PTHR32494">
    <property type="entry name" value="ALLANTOATE DEIMINASE-RELATED"/>
    <property type="match status" value="1"/>
</dbReference>
<dbReference type="Gene3D" id="3.30.70.360">
    <property type="match status" value="1"/>
</dbReference>
<sequence length="412" mass="45551">MQSNRTRVQQWIQTFQQFSATPSEGVTRLTYSNEHVQARNKIIQIMKEAHLDIEEDGFGNIYGKLVGTDSSLPSILVGSHFDSVPNGGAFDGTAGVIAALEVATLFAEHDFQPKQTIEFVALVEEEGARFPGGLIGSRSILGELPVEQFEQLVGFDGLTTVEAIEQSGLTLPQRKARPIDTIARYIELHIEQGPLLENSEVDIGIVESIVGLRQLAITVIGEAGHAGTTPMDLRADALVAASKIIANLPTLIHDQTEAGTVITVGHLEVYPNGANVIPHTVEFMIDLRSSTNESLHIATERLYDYLKLHETEEIQVKLMDKLQVEPIKMDKIMNDYLKQSCKERKYTFMDMHSGAGHDAMIFAKHVPSTILFVPSHKGISHSPKEWTEIEDLCKGIDILFDLVIQESKCQTK</sequence>
<protein>
    <submittedName>
        <fullName evidence="4">M20 family metallo-hydrolase</fullName>
    </submittedName>
</protein>
<evidence type="ECO:0000256" key="1">
    <source>
        <dbReference type="ARBA" id="ARBA00006153"/>
    </source>
</evidence>
<evidence type="ECO:0000313" key="5">
    <source>
        <dbReference type="Proteomes" id="UP001596976"/>
    </source>
</evidence>
<dbReference type="InterPro" id="IPR010158">
    <property type="entry name" value="Amidase_Cbmase"/>
</dbReference>
<organism evidence="4 5">
    <name type="scientific">Savagea faecisuis</name>
    <dbReference type="NCBI Taxonomy" id="1274803"/>
    <lineage>
        <taxon>Bacteria</taxon>
        <taxon>Bacillati</taxon>
        <taxon>Bacillota</taxon>
        <taxon>Bacilli</taxon>
        <taxon>Bacillales</taxon>
        <taxon>Caryophanaceae</taxon>
        <taxon>Savagea</taxon>
    </lineage>
</organism>
<dbReference type="Pfam" id="PF07687">
    <property type="entry name" value="M20_dimer"/>
    <property type="match status" value="1"/>
</dbReference>
<comment type="caution">
    <text evidence="4">The sequence shown here is derived from an EMBL/GenBank/DDBJ whole genome shotgun (WGS) entry which is preliminary data.</text>
</comment>
<dbReference type="InterPro" id="IPR002933">
    <property type="entry name" value="Peptidase_M20"/>
</dbReference>
<evidence type="ECO:0000259" key="3">
    <source>
        <dbReference type="Pfam" id="PF07687"/>
    </source>
</evidence>
<dbReference type="Gene3D" id="3.40.630.10">
    <property type="entry name" value="Zn peptidases"/>
    <property type="match status" value="1"/>
</dbReference>
<evidence type="ECO:0000256" key="2">
    <source>
        <dbReference type="ARBA" id="ARBA00022801"/>
    </source>
</evidence>
<accession>A0ABW3GZ90</accession>
<dbReference type="NCBIfam" id="TIGR01879">
    <property type="entry name" value="hydantase"/>
    <property type="match status" value="1"/>
</dbReference>
<feature type="domain" description="Peptidase M20 dimerisation" evidence="3">
    <location>
        <begin position="211"/>
        <end position="308"/>
    </location>
</feature>
<dbReference type="InterPro" id="IPR036264">
    <property type="entry name" value="Bact_exopeptidase_dim_dom"/>
</dbReference>
<dbReference type="PANTHER" id="PTHR32494:SF5">
    <property type="entry name" value="ALLANTOATE AMIDOHYDROLASE"/>
    <property type="match status" value="1"/>
</dbReference>
<dbReference type="PIRSF" id="PIRSF001235">
    <property type="entry name" value="Amidase_carbamoylase"/>
    <property type="match status" value="1"/>
</dbReference>